<proteinExistence type="inferred from homology"/>
<dbReference type="Pfam" id="PF03928">
    <property type="entry name" value="HbpS-like"/>
    <property type="match status" value="1"/>
</dbReference>
<dbReference type="SUPFAM" id="SSF143744">
    <property type="entry name" value="GlcG-like"/>
    <property type="match status" value="1"/>
</dbReference>
<organism evidence="2 3">
    <name type="scientific">Georhizobium profundi</name>
    <dbReference type="NCBI Taxonomy" id="2341112"/>
    <lineage>
        <taxon>Bacteria</taxon>
        <taxon>Pseudomonadati</taxon>
        <taxon>Pseudomonadota</taxon>
        <taxon>Alphaproteobacteria</taxon>
        <taxon>Hyphomicrobiales</taxon>
        <taxon>Rhizobiaceae</taxon>
        <taxon>Georhizobium</taxon>
    </lineage>
</organism>
<dbReference type="EMBL" id="CP032509">
    <property type="protein sequence ID" value="AZN69950.1"/>
    <property type="molecule type" value="Genomic_DNA"/>
</dbReference>
<dbReference type="AlphaFoldDB" id="A0A3Q8XNC5"/>
<dbReference type="InterPro" id="IPR038084">
    <property type="entry name" value="PduO/GlcC-like_sf"/>
</dbReference>
<name>A0A3Q8XNC5_9HYPH</name>
<dbReference type="PANTHER" id="PTHR28255:SF1">
    <property type="entry name" value="UPF0303 PROTEIN YBR137W"/>
    <property type="match status" value="1"/>
</dbReference>
<evidence type="ECO:0000313" key="2">
    <source>
        <dbReference type="EMBL" id="AZN69950.1"/>
    </source>
</evidence>
<dbReference type="InterPro" id="IPR005624">
    <property type="entry name" value="PduO/GlcC-like"/>
</dbReference>
<protein>
    <recommendedName>
        <fullName evidence="1">UPF0303 protein D5400_00515</fullName>
    </recommendedName>
</protein>
<dbReference type="InterPro" id="IPR010371">
    <property type="entry name" value="YBR137W-like"/>
</dbReference>
<dbReference type="Gene3D" id="3.30.450.150">
    <property type="entry name" value="Haem-degrading domain"/>
    <property type="match status" value="1"/>
</dbReference>
<evidence type="ECO:0000313" key="3">
    <source>
        <dbReference type="Proteomes" id="UP000268192"/>
    </source>
</evidence>
<gene>
    <name evidence="2" type="ORF">D5400_00515</name>
</gene>
<accession>A0A3Q8XNC5</accession>
<dbReference type="HAMAP" id="MF_00761">
    <property type="entry name" value="UPF0303"/>
    <property type="match status" value="1"/>
</dbReference>
<comment type="similarity">
    <text evidence="1">Belongs to the UPF0303 family.</text>
</comment>
<reference evidence="2 3" key="1">
    <citation type="submission" date="2018-09" db="EMBL/GenBank/DDBJ databases">
        <title>Marinorhizobium profundi gen. nov., sp. nov., isolated from a deep-sea sediment sample from the New Britain Trench and proposal of Marinorhizobiaceae fam. nov. in the order Rhizobiales of the class Alphaproteobacteria.</title>
        <authorList>
            <person name="Cao J."/>
        </authorList>
    </citation>
    <scope>NUCLEOTIDE SEQUENCE [LARGE SCALE GENOMIC DNA]</scope>
    <source>
        <strain evidence="2 3">WS11</strain>
    </source>
</reference>
<dbReference type="KEGG" id="abaw:D5400_00515"/>
<dbReference type="PANTHER" id="PTHR28255">
    <property type="match status" value="1"/>
</dbReference>
<sequence length="164" mass="17329">MQDIEADLRRIAEQEDALVFPTFDADQAWQLGTLLRDAAKAAQVSVAIDITIAGQCLFHTVVGGATLDNSNWIRRKRNVAIHFQRASYAVGLGLKRAEATLDGKYALADADYAAHGGSFPIRVQGAGMIGTVTVSGLPQRDDHAMVVAALAGLLGRSAEGLALA</sequence>
<keyword evidence="3" id="KW-1185">Reference proteome</keyword>
<dbReference type="RefSeq" id="WP_126006635.1">
    <property type="nucleotide sequence ID" value="NZ_CP032509.1"/>
</dbReference>
<evidence type="ECO:0000256" key="1">
    <source>
        <dbReference type="HAMAP-Rule" id="MF_00761"/>
    </source>
</evidence>
<dbReference type="OrthoDB" id="9815315at2"/>
<dbReference type="Proteomes" id="UP000268192">
    <property type="component" value="Chromosome"/>
</dbReference>
<dbReference type="NCBIfam" id="NF002696">
    <property type="entry name" value="PRK02487.1-5"/>
    <property type="match status" value="1"/>
</dbReference>
<dbReference type="PIRSF" id="PIRSF008757">
    <property type="entry name" value="UCP008757"/>
    <property type="match status" value="1"/>
</dbReference>